<dbReference type="SMART" id="SM00248">
    <property type="entry name" value="ANK"/>
    <property type="match status" value="2"/>
</dbReference>
<dbReference type="PANTHER" id="PTHR24201:SF2">
    <property type="entry name" value="ANKYRIN REPEAT DOMAIN-CONTAINING PROTEIN 42"/>
    <property type="match status" value="1"/>
</dbReference>
<sequence>MKVEEVLLLYKDLPEYSGIELDGVKKMSLFGDYPINVAATRGSVREMSALFNAGADLNASGEHGYTPLHNAVEQGNVDAVKWLLENGADKGLRNSSGETPADLAAILCENLIESILNAS</sequence>
<protein>
    <submittedName>
        <fullName evidence="4">Ankyrin repeat domain-containing protein</fullName>
    </submittedName>
</protein>
<dbReference type="SUPFAM" id="SSF48403">
    <property type="entry name" value="Ankyrin repeat"/>
    <property type="match status" value="1"/>
</dbReference>
<evidence type="ECO:0000256" key="2">
    <source>
        <dbReference type="ARBA" id="ARBA00023043"/>
    </source>
</evidence>
<name>A0AA46SUP1_9XANT</name>
<dbReference type="Pfam" id="PF13857">
    <property type="entry name" value="Ank_5"/>
    <property type="match status" value="1"/>
</dbReference>
<keyword evidence="1" id="KW-0677">Repeat</keyword>
<feature type="repeat" description="ANK" evidence="3">
    <location>
        <begin position="30"/>
        <end position="62"/>
    </location>
</feature>
<dbReference type="Gene3D" id="1.25.40.20">
    <property type="entry name" value="Ankyrin repeat-containing domain"/>
    <property type="match status" value="1"/>
</dbReference>
<evidence type="ECO:0000313" key="5">
    <source>
        <dbReference type="Proteomes" id="UP001164392"/>
    </source>
</evidence>
<evidence type="ECO:0000313" key="4">
    <source>
        <dbReference type="EMBL" id="UYK88877.1"/>
    </source>
</evidence>
<dbReference type="RefSeq" id="WP_267093183.1">
    <property type="nucleotide sequence ID" value="NZ_CP099534.1"/>
</dbReference>
<keyword evidence="2 3" id="KW-0040">ANK repeat</keyword>
<gene>
    <name evidence="4" type="ORF">NG824_20845</name>
</gene>
<proteinExistence type="predicted"/>
<dbReference type="EMBL" id="CP099534">
    <property type="protein sequence ID" value="UYK88877.1"/>
    <property type="molecule type" value="Genomic_DNA"/>
</dbReference>
<dbReference type="AlphaFoldDB" id="A0AA46SUP1"/>
<dbReference type="PROSITE" id="PS50297">
    <property type="entry name" value="ANK_REP_REGION"/>
    <property type="match status" value="1"/>
</dbReference>
<evidence type="ECO:0000256" key="1">
    <source>
        <dbReference type="ARBA" id="ARBA00022737"/>
    </source>
</evidence>
<organism evidence="4 5">
    <name type="scientific">Xanthomonas sacchari</name>
    <dbReference type="NCBI Taxonomy" id="56458"/>
    <lineage>
        <taxon>Bacteria</taxon>
        <taxon>Pseudomonadati</taxon>
        <taxon>Pseudomonadota</taxon>
        <taxon>Gammaproteobacteria</taxon>
        <taxon>Lysobacterales</taxon>
        <taxon>Lysobacteraceae</taxon>
        <taxon>Xanthomonas</taxon>
    </lineage>
</organism>
<dbReference type="InterPro" id="IPR002110">
    <property type="entry name" value="Ankyrin_rpt"/>
</dbReference>
<dbReference type="PANTHER" id="PTHR24201">
    <property type="entry name" value="ANK_REP_REGION DOMAIN-CONTAINING PROTEIN"/>
    <property type="match status" value="1"/>
</dbReference>
<dbReference type="Proteomes" id="UP001164392">
    <property type="component" value="Chromosome"/>
</dbReference>
<feature type="repeat" description="ANK" evidence="3">
    <location>
        <begin position="63"/>
        <end position="95"/>
    </location>
</feature>
<evidence type="ECO:0000256" key="3">
    <source>
        <dbReference type="PROSITE-ProRule" id="PRU00023"/>
    </source>
</evidence>
<dbReference type="InterPro" id="IPR036770">
    <property type="entry name" value="Ankyrin_rpt-contain_sf"/>
</dbReference>
<dbReference type="InterPro" id="IPR050776">
    <property type="entry name" value="Ank_Repeat/CDKN_Inhibitor"/>
</dbReference>
<reference evidence="4" key="1">
    <citation type="submission" date="2022-06" db="EMBL/GenBank/DDBJ databases">
        <title>Dynamics of rice microbiomes reveals core vertical transmitted seed endophytes.</title>
        <authorList>
            <person name="Liao K."/>
            <person name="Zhang X."/>
        </authorList>
    </citation>
    <scope>NUCLEOTIDE SEQUENCE</scope>
    <source>
        <strain evidence="4">JR3-14</strain>
    </source>
</reference>
<dbReference type="PROSITE" id="PS50088">
    <property type="entry name" value="ANK_REPEAT"/>
    <property type="match status" value="2"/>
</dbReference>
<accession>A0AA46SUP1</accession>